<dbReference type="EMBL" id="JBDFQZ010000002">
    <property type="protein sequence ID" value="KAK9749356.1"/>
    <property type="molecule type" value="Genomic_DNA"/>
</dbReference>
<gene>
    <name evidence="1" type="ORF">RND81_02G120200</name>
</gene>
<comment type="caution">
    <text evidence="1">The sequence shown here is derived from an EMBL/GenBank/DDBJ whole genome shotgun (WGS) entry which is preliminary data.</text>
</comment>
<sequence length="117" mass="13334">MASNSGAQEDENDRQRALYFSALPGLLEDPILKQLAEQLQKSGMAEPFGRALKQQENSSMSSVLDNLVDPPLMEQLLERLSRIRDDPTLKRIVDDLETKVHPHTAIARIIRHIRENY</sequence>
<keyword evidence="2" id="KW-1185">Reference proteome</keyword>
<organism evidence="1 2">
    <name type="scientific">Saponaria officinalis</name>
    <name type="common">Common soapwort</name>
    <name type="synonym">Lychnis saponaria</name>
    <dbReference type="NCBI Taxonomy" id="3572"/>
    <lineage>
        <taxon>Eukaryota</taxon>
        <taxon>Viridiplantae</taxon>
        <taxon>Streptophyta</taxon>
        <taxon>Embryophyta</taxon>
        <taxon>Tracheophyta</taxon>
        <taxon>Spermatophyta</taxon>
        <taxon>Magnoliopsida</taxon>
        <taxon>eudicotyledons</taxon>
        <taxon>Gunneridae</taxon>
        <taxon>Pentapetalae</taxon>
        <taxon>Caryophyllales</taxon>
        <taxon>Caryophyllaceae</taxon>
        <taxon>Caryophylleae</taxon>
        <taxon>Saponaria</taxon>
    </lineage>
</organism>
<evidence type="ECO:0000313" key="2">
    <source>
        <dbReference type="Proteomes" id="UP001443914"/>
    </source>
</evidence>
<dbReference type="AlphaFoldDB" id="A0AAW1MPX0"/>
<proteinExistence type="predicted"/>
<protein>
    <submittedName>
        <fullName evidence="1">Uncharacterized protein</fullName>
    </submittedName>
</protein>
<dbReference type="Proteomes" id="UP001443914">
    <property type="component" value="Unassembled WGS sequence"/>
</dbReference>
<name>A0AAW1MPX0_SAPOF</name>
<evidence type="ECO:0000313" key="1">
    <source>
        <dbReference type="EMBL" id="KAK9749356.1"/>
    </source>
</evidence>
<accession>A0AAW1MPX0</accession>
<reference evidence="1" key="1">
    <citation type="submission" date="2024-03" db="EMBL/GenBank/DDBJ databases">
        <title>WGS assembly of Saponaria officinalis var. Norfolk2.</title>
        <authorList>
            <person name="Jenkins J."/>
            <person name="Shu S."/>
            <person name="Grimwood J."/>
            <person name="Barry K."/>
            <person name="Goodstein D."/>
            <person name="Schmutz J."/>
            <person name="Leebens-Mack J."/>
            <person name="Osbourn A."/>
        </authorList>
    </citation>
    <scope>NUCLEOTIDE SEQUENCE [LARGE SCALE GENOMIC DNA]</scope>
    <source>
        <strain evidence="1">JIC</strain>
    </source>
</reference>